<gene>
    <name evidence="1" type="ORF">F3Y22_tig00003435pilonHSYRG00137</name>
</gene>
<dbReference type="GO" id="GO:0009982">
    <property type="term" value="F:pseudouridine synthase activity"/>
    <property type="evidence" value="ECO:0007669"/>
    <property type="project" value="InterPro"/>
</dbReference>
<dbReference type="InterPro" id="IPR001656">
    <property type="entry name" value="PsdUridine_synth_TruD"/>
</dbReference>
<name>A0A6A3CK01_HIBSY</name>
<evidence type="ECO:0000313" key="1">
    <source>
        <dbReference type="EMBL" id="KAE8729690.1"/>
    </source>
</evidence>
<comment type="caution">
    <text evidence="1">The sequence shown here is derived from an EMBL/GenBank/DDBJ whole genome shotgun (WGS) entry which is preliminary data.</text>
</comment>
<dbReference type="PANTHER" id="PTHR13326">
    <property type="entry name" value="TRNA PSEUDOURIDINE SYNTHASE D"/>
    <property type="match status" value="1"/>
</dbReference>
<proteinExistence type="predicted"/>
<protein>
    <submittedName>
        <fullName evidence="1">Uncharacterized protein</fullName>
    </submittedName>
</protein>
<sequence>MFNIGVIIKGDDAEKTKVVPSEHADDSFEDADDCTQLDEIYGKDLPLEKNNPVKVITAADISAGNYTTEDIILPMPGSRIIYPTNEDVDVYHDMVKKVCYLYIKYIQGWHQLDRESIISRNGTYRRVVQKPIDFHWELLPYTDGNIASSETHLDKIAKTKPVNLTNGPKAKSHSIIRNNERASMRLRLLLTPSFCKFILHLDRILRNHRKLSNRPSHFLLLAMPQWPYESFSRH</sequence>
<dbReference type="InterPro" id="IPR042214">
    <property type="entry name" value="TruD_catalytic"/>
</dbReference>
<accession>A0A6A3CK01</accession>
<dbReference type="Gene3D" id="3.30.2350.20">
    <property type="entry name" value="TruD, catalytic domain"/>
    <property type="match status" value="1"/>
</dbReference>
<evidence type="ECO:0000313" key="2">
    <source>
        <dbReference type="Proteomes" id="UP000436088"/>
    </source>
</evidence>
<dbReference type="GO" id="GO:0001522">
    <property type="term" value="P:pseudouridine synthesis"/>
    <property type="evidence" value="ECO:0007669"/>
    <property type="project" value="InterPro"/>
</dbReference>
<dbReference type="PANTHER" id="PTHR13326:SF21">
    <property type="entry name" value="PSEUDOURIDYLATE SYNTHASE PUS7L"/>
    <property type="match status" value="1"/>
</dbReference>
<dbReference type="SUPFAM" id="SSF55120">
    <property type="entry name" value="Pseudouridine synthase"/>
    <property type="match status" value="1"/>
</dbReference>
<dbReference type="InterPro" id="IPR020103">
    <property type="entry name" value="PsdUridine_synth_cat_dom_sf"/>
</dbReference>
<organism evidence="1 2">
    <name type="scientific">Hibiscus syriacus</name>
    <name type="common">Rose of Sharon</name>
    <dbReference type="NCBI Taxonomy" id="106335"/>
    <lineage>
        <taxon>Eukaryota</taxon>
        <taxon>Viridiplantae</taxon>
        <taxon>Streptophyta</taxon>
        <taxon>Embryophyta</taxon>
        <taxon>Tracheophyta</taxon>
        <taxon>Spermatophyta</taxon>
        <taxon>Magnoliopsida</taxon>
        <taxon>eudicotyledons</taxon>
        <taxon>Gunneridae</taxon>
        <taxon>Pentapetalae</taxon>
        <taxon>rosids</taxon>
        <taxon>malvids</taxon>
        <taxon>Malvales</taxon>
        <taxon>Malvaceae</taxon>
        <taxon>Malvoideae</taxon>
        <taxon>Hibiscus</taxon>
    </lineage>
</organism>
<reference evidence="1" key="1">
    <citation type="submission" date="2019-09" db="EMBL/GenBank/DDBJ databases">
        <title>Draft genome information of white flower Hibiscus syriacus.</title>
        <authorList>
            <person name="Kim Y.-M."/>
        </authorList>
    </citation>
    <scope>NUCLEOTIDE SEQUENCE [LARGE SCALE GENOMIC DNA]</scope>
    <source>
        <strain evidence="1">YM2019G1</strain>
    </source>
</reference>
<dbReference type="Proteomes" id="UP000436088">
    <property type="component" value="Unassembled WGS sequence"/>
</dbReference>
<dbReference type="EMBL" id="VEPZ02000220">
    <property type="protein sequence ID" value="KAE8729690.1"/>
    <property type="molecule type" value="Genomic_DNA"/>
</dbReference>
<keyword evidence="2" id="KW-1185">Reference proteome</keyword>
<dbReference type="GO" id="GO:0005634">
    <property type="term" value="C:nucleus"/>
    <property type="evidence" value="ECO:0007669"/>
    <property type="project" value="TreeGrafter"/>
</dbReference>
<dbReference type="GO" id="GO:0003723">
    <property type="term" value="F:RNA binding"/>
    <property type="evidence" value="ECO:0007669"/>
    <property type="project" value="InterPro"/>
</dbReference>
<dbReference type="AlphaFoldDB" id="A0A6A3CK01"/>